<proteinExistence type="predicted"/>
<feature type="region of interest" description="Disordered" evidence="1">
    <location>
        <begin position="845"/>
        <end position="888"/>
    </location>
</feature>
<keyword evidence="2" id="KW-0695">RNA-directed DNA polymerase</keyword>
<dbReference type="GO" id="GO:0003964">
    <property type="term" value="F:RNA-directed DNA polymerase activity"/>
    <property type="evidence" value="ECO:0007669"/>
    <property type="project" value="UniProtKB-KW"/>
</dbReference>
<keyword evidence="2" id="KW-0808">Transferase</keyword>
<dbReference type="Gene3D" id="3.60.10.10">
    <property type="entry name" value="Endonuclease/exonuclease/phosphatase"/>
    <property type="match status" value="2"/>
</dbReference>
<evidence type="ECO:0000313" key="2">
    <source>
        <dbReference type="EMBL" id="GEU93941.1"/>
    </source>
</evidence>
<dbReference type="InterPro" id="IPR036691">
    <property type="entry name" value="Endo/exonu/phosph_ase_sf"/>
</dbReference>
<keyword evidence="2" id="KW-0548">Nucleotidyltransferase</keyword>
<dbReference type="SUPFAM" id="SSF56219">
    <property type="entry name" value="DNase I-like"/>
    <property type="match status" value="2"/>
</dbReference>
<accession>A0A6L2P677</accession>
<comment type="caution">
    <text evidence="2">The sequence shown here is derived from an EMBL/GenBank/DDBJ whole genome shotgun (WGS) entry which is preliminary data.</text>
</comment>
<gene>
    <name evidence="2" type="ORF">Tci_065919</name>
</gene>
<evidence type="ECO:0000256" key="1">
    <source>
        <dbReference type="SAM" id="MobiDB-lite"/>
    </source>
</evidence>
<reference evidence="2" key="1">
    <citation type="journal article" date="2019" name="Sci. Rep.">
        <title>Draft genome of Tanacetum cinerariifolium, the natural source of mosquito coil.</title>
        <authorList>
            <person name="Yamashiro T."/>
            <person name="Shiraishi A."/>
            <person name="Satake H."/>
            <person name="Nakayama K."/>
        </authorList>
    </citation>
    <scope>NUCLEOTIDE SEQUENCE</scope>
</reference>
<organism evidence="2">
    <name type="scientific">Tanacetum cinerariifolium</name>
    <name type="common">Dalmatian daisy</name>
    <name type="synonym">Chrysanthemum cinerariifolium</name>
    <dbReference type="NCBI Taxonomy" id="118510"/>
    <lineage>
        <taxon>Eukaryota</taxon>
        <taxon>Viridiplantae</taxon>
        <taxon>Streptophyta</taxon>
        <taxon>Embryophyta</taxon>
        <taxon>Tracheophyta</taxon>
        <taxon>Spermatophyta</taxon>
        <taxon>Magnoliopsida</taxon>
        <taxon>eudicotyledons</taxon>
        <taxon>Gunneridae</taxon>
        <taxon>Pentapetalae</taxon>
        <taxon>asterids</taxon>
        <taxon>campanulids</taxon>
        <taxon>Asterales</taxon>
        <taxon>Asteraceae</taxon>
        <taxon>Asteroideae</taxon>
        <taxon>Anthemideae</taxon>
        <taxon>Anthemidinae</taxon>
        <taxon>Tanacetum</taxon>
    </lineage>
</organism>
<feature type="compositionally biased region" description="Acidic residues" evidence="1">
    <location>
        <begin position="845"/>
        <end position="857"/>
    </location>
</feature>
<dbReference type="PANTHER" id="PTHR33116">
    <property type="entry name" value="REVERSE TRANSCRIPTASE ZINC-BINDING DOMAIN-CONTAINING PROTEIN-RELATED-RELATED"/>
    <property type="match status" value="1"/>
</dbReference>
<dbReference type="EMBL" id="BKCJ010010959">
    <property type="protein sequence ID" value="GEU93941.1"/>
    <property type="molecule type" value="Genomic_DNA"/>
</dbReference>
<protein>
    <submittedName>
        <fullName evidence="2">RNA-directed DNA polymerase, eukaryota</fullName>
    </submittedName>
</protein>
<dbReference type="PANTHER" id="PTHR33116:SF79">
    <property type="entry name" value="REVERSE TRANSCRIPTASE DOMAIN, ZINC FINGER, CCHC-TYPE-RELATED"/>
    <property type="match status" value="1"/>
</dbReference>
<name>A0A6L2P677_TANCI</name>
<feature type="region of interest" description="Disordered" evidence="1">
    <location>
        <begin position="187"/>
        <end position="217"/>
    </location>
</feature>
<sequence length="1406" mass="160386">MELILRSRKSRGLASKKNGGLGVSSFHALNRALLLKWVWRFISQDGSLWFRVIQALYEPYIVSHPVNLSSNWFSIVRELHLLTDKGFYFLSGDKSFQDLFPRLFALELDKEVLVADKMKAVVGHSFRRPVRAGSEHQQMVDLNSLMESVSLPQSHDRWFCDLTVESEDPKFPTGFTSDVVEENVAEKTSDQLSQIKKKNLDEPSQPKNGISDVNDGFPTDKKGSHYFPKFKAGLGSKAKKDWIQELNKKYKVNFVAIQETKSKNMNLFSIKALWGNLSFDYLLSPAVSYSGGILCAWDLTMFAKDSSTVCDSFVAVRRMLWDYFSHLIDSWDGECVLMGDFNEVRFEHERHGTVFNFQGANAFNSFITMAGLIDLPLECYSFTWSHKSASKMSKLDRYLNSKGLLVLFPSMLALCLDRHLSDHRPILMRDLKVDYGPTPFRFFHSWFGKKGFDDLALKSAIKQWVIKDKQKSFATKLSIQKCLSDLDKKIDEGHCDEETVNESDVQSAFVLNHQILEGLFILNEFLSWCKYKKIKAMIFKADFEKAFDLGDPLSPFLFILFMESLHISFNNVMSAGLFKGIRMDDSLTLSHLFYADDVVFVRKWDILNLSIIVNVLKWFFLASGLKINLHKSKLMGIGVPNGVVVSAARFIGCSTLYTPFSYFGVKVGGYMSRINSWEDVIAKLASRLSKWKLKTLSIGGHLTLIKSVLSSLPFFHMPIFKVPKCILNKMEVIRRKFFNGVENSDMRVCVDKLPTRLNLTLCSIDISSILGPLCSIVVESTSHLLFSCHLARQLMCKVGCWWDLVVPDLNSYSVCFGWFNNIRLSKRIKDILEEVSGWVHDFVKDEEEDSDSEDGSIEEGPYSKNVDKQEEVNSEEGDVEEVSKTIFKKEQDQVPKEDNFKIGENGCNYEDPFNIYGVGKKGDETLKNDQEENKILKLFRRYSLCVGSENGEVGIMGDFNEVRTPAERYGSIFNVQGANAFNSFISSTGLEEVPSGGCSFTWCHKSANKMSKLDRFLISEGLMSSCPNITATTLDRYLFDYRPILLREYHKRFKLGKIKKENSYIQTKNLKADLAEIDLLLDKGEADYDILKKRVYVSKSLHDIEKLESTEVAQKAKIKWAIEGDENSKYYHGILNKKRSQLAVCGILVNGTWIDSPYLMKNKFLSHFKFRFDQPGVSRLHLNNEFHNKLTMDQKIDLECAITRDEIKRAVWDCEIDKSPGPDRFYLVDFEKAYDSVRWDYLDDVLKNFGFGDKWRRWIQNCLKSLKGSAIVNGSSTKEFSFVESDSNIKTIVHVLECFHRASGLRINMNKSKIMRISVAKSIVEHATTKIGCAILTILFSYLGSKVGDLMGGIEQEQLLHLMARLSGTTLVDMQDMWSWSLDGTGEFSVASVRKLCRVSHLRPDG</sequence>